<proteinExistence type="predicted"/>
<dbReference type="PROSITE" id="PS50002">
    <property type="entry name" value="SH3"/>
    <property type="match status" value="1"/>
</dbReference>
<name>A0A1B6I4S6_9HEMI</name>
<keyword evidence="7" id="KW-0812">Transmembrane</keyword>
<dbReference type="GO" id="GO:0006888">
    <property type="term" value="P:endoplasmic reticulum to Golgi vesicle-mediated transport"/>
    <property type="evidence" value="ECO:0007669"/>
    <property type="project" value="TreeGrafter"/>
</dbReference>
<evidence type="ECO:0000256" key="1">
    <source>
        <dbReference type="ARBA" id="ARBA00022443"/>
    </source>
</evidence>
<dbReference type="GO" id="GO:0070971">
    <property type="term" value="C:endoplasmic reticulum exit site"/>
    <property type="evidence" value="ECO:0007669"/>
    <property type="project" value="TreeGrafter"/>
</dbReference>
<evidence type="ECO:0000256" key="2">
    <source>
        <dbReference type="ARBA" id="ARBA00022729"/>
    </source>
</evidence>
<feature type="compositionally biased region" description="Pro residues" evidence="6">
    <location>
        <begin position="1410"/>
        <end position="1419"/>
    </location>
</feature>
<gene>
    <name evidence="9" type="ORF">g.46533</name>
</gene>
<dbReference type="InterPro" id="IPR051500">
    <property type="entry name" value="cTAGE_MIA/OTOR"/>
</dbReference>
<feature type="region of interest" description="Disordered" evidence="6">
    <location>
        <begin position="786"/>
        <end position="829"/>
    </location>
</feature>
<feature type="compositionally biased region" description="Polar residues" evidence="6">
    <location>
        <begin position="331"/>
        <end position="340"/>
    </location>
</feature>
<keyword evidence="7" id="KW-1133">Transmembrane helix</keyword>
<dbReference type="PANTHER" id="PTHR23158:SF33">
    <property type="entry name" value="TRANSPORT AND GOLGI ORGANIZATION PROTEIN 1"/>
    <property type="match status" value="1"/>
</dbReference>
<dbReference type="InterPro" id="IPR001452">
    <property type="entry name" value="SH3_domain"/>
</dbReference>
<feature type="compositionally biased region" description="Basic and acidic residues" evidence="6">
    <location>
        <begin position="797"/>
        <end position="818"/>
    </location>
</feature>
<dbReference type="EMBL" id="GECU01025765">
    <property type="protein sequence ID" value="JAS81941.1"/>
    <property type="molecule type" value="Transcribed_RNA"/>
</dbReference>
<sequence length="1538" mass="171959">SRCGYDVMSWPCQKMNLFGKLFIYFFILSLLFNSKVICRISNERRCADAQCSKPISFARTLIRYSADDSRLLSFAANQKAKIFSKEAGDNLSFWEAEEDITKDCVSENFLGSLEKFLEVCNSGINGKRGYVPKEFLKEEKVLVRSSDLKYKLPTEDIKKTVHNISGKTTENIGSDTSKTPELQIVNSKGLFSTIGGVSADSVPPSSPDIKPQSTKKYQVFGGTTIYDDAVSDNSETPSEQVHKIEKTPDLPSSQENSDQPPKDVYTKETPVTSSSQDNSEPSSEHSHKAKDAADATSSQDISQLSPEQVSKIETLVALSPQEVKNEENKPPTESTKTQSDTVEELSDNVERIQSETGNAESGVLSSKSSIFNTVVDTISDFMSSGIGPSEKENEKGYEDEDEEEESSGEYEENPEDGEEASKEDTSTNAAVNQSDEIKSSILQQDVSQKHINSLSDSGNVSQAPNIVHILNKDNLSNVKVLDSNSPNHMATNEDKIKLSSEELRVENEQSPDVVTESSAETVSNDSSSVILDPAINESHSFPNSEEKVLGSDTEQEDSTLLTMNDTINDVQKENVKPLQTHDLYETASKINSKEELTSDYNKANIMRSGFNEKLHNESKEEMSTEAPTEIVNQDNTVKSAEDPATVQSSESKQPTNLDSRGFLFGQINMQNDNANKAVEESNEVLEQPEHTVIDINTKPEYTAAPNIPAVLDTSASFQESLTEKPNFDSAVESQSTTEAVQKDYDDISKDEIRDSVTSETSILSEQIETVTDVQDNLVEVPVEISSQEISQSADSSDDIKVAEDTSRDMVDEDAKSMEETSQIASEDEKVDDNILSDTVADNLSAGIFSFLNPVFDFFRTNTISEDKTHEISSNTESSIKSQSLDPSRTSFIKDESCLAEGVGEEACDVITGVPTSNDVSWQESLYSTDMSETLDLLNKIPIETTVWLIVTAVVILIFSLGHYYIEAHRRDGPLVASINKLERELLILKKEASIMEDRMQTYQEQLEAWNTNSTESDALIVELKQELEEIKGAKLELEEQVAVLEREVETVTESGLEMHRLLEESLSSQDGSQVLLSTVQTLREKLEHQENEITGLSQSLSRKNVEVEELQNKLEQSAESARGLEDRIVAVTRAKEEEALQLKDSQREIMAQLEEVMETKALDETRVSAEMSKLRLAIEELQKTLAEKESELEVVKEVVKELRSTDSNDKMDALFDVVGMTAKLKAAVTERDELREKFQEEEGARKLLEGHMQKITQEVTELKNSFETAEKEKIEALTKLQVLSNYFKEKESQLQKELGLQESMWLQKQSDDHTIYEQMRSLREENEKYKLQNESLKKEIVEQESSFKIQLANAEQKSHENWVASRQAERRLKEVQQEAAQLRNRLTTNSATYSLDESKQNISESNGDPSSPPPSLIYPPTASPPFMMYPMPPHGDFVPPPPLMGSPYPSDSRPPPLGRISSPPLDHRFSPPPPLPYPPYDYPPYGHHSPSPPPPLPSHSHHRTVHKPQPRDMSREQKDHVMSNYSPESEKTIRRNKR</sequence>
<feature type="compositionally biased region" description="Polar residues" evidence="6">
    <location>
        <begin position="250"/>
        <end position="259"/>
    </location>
</feature>
<dbReference type="GO" id="GO:0035459">
    <property type="term" value="P:vesicle cargo loading"/>
    <property type="evidence" value="ECO:0007669"/>
    <property type="project" value="TreeGrafter"/>
</dbReference>
<feature type="compositionally biased region" description="Acidic residues" evidence="6">
    <location>
        <begin position="397"/>
        <end position="418"/>
    </location>
</feature>
<keyword evidence="7" id="KW-0472">Membrane</keyword>
<evidence type="ECO:0000256" key="4">
    <source>
        <dbReference type="PROSITE-ProRule" id="PRU00192"/>
    </source>
</evidence>
<feature type="compositionally biased region" description="Polar residues" evidence="6">
    <location>
        <begin position="508"/>
        <end position="526"/>
    </location>
</feature>
<evidence type="ECO:0000259" key="8">
    <source>
        <dbReference type="PROSITE" id="PS50002"/>
    </source>
</evidence>
<feature type="region of interest" description="Disordered" evidence="6">
    <location>
        <begin position="617"/>
        <end position="657"/>
    </location>
</feature>
<feature type="coiled-coil region" evidence="5">
    <location>
        <begin position="978"/>
        <end position="1272"/>
    </location>
</feature>
<feature type="domain" description="SH3" evidence="8">
    <location>
        <begin position="53"/>
        <end position="141"/>
    </location>
</feature>
<feature type="compositionally biased region" description="Polar residues" evidence="6">
    <location>
        <begin position="426"/>
        <end position="444"/>
    </location>
</feature>
<feature type="compositionally biased region" description="Basic and acidic residues" evidence="6">
    <location>
        <begin position="1509"/>
        <end position="1521"/>
    </location>
</feature>
<feature type="transmembrane region" description="Helical" evidence="7">
    <location>
        <begin position="21"/>
        <end position="37"/>
    </location>
</feature>
<feature type="region of interest" description="Disordered" evidence="6">
    <location>
        <begin position="1438"/>
        <end position="1538"/>
    </location>
</feature>
<feature type="region of interest" description="Disordered" evidence="6">
    <location>
        <begin position="196"/>
        <end position="368"/>
    </location>
</feature>
<protein>
    <recommendedName>
        <fullName evidence="8">SH3 domain-containing protein</fullName>
    </recommendedName>
</protein>
<dbReference type="Gene3D" id="2.30.30.40">
    <property type="entry name" value="SH3 Domains"/>
    <property type="match status" value="1"/>
</dbReference>
<feature type="region of interest" description="Disordered" evidence="6">
    <location>
        <begin position="1383"/>
        <end position="1419"/>
    </location>
</feature>
<dbReference type="PANTHER" id="PTHR23158">
    <property type="entry name" value="MELANOMA INHIBITORY ACTIVITY-RELATED"/>
    <property type="match status" value="1"/>
</dbReference>
<reference evidence="9" key="1">
    <citation type="submission" date="2015-11" db="EMBL/GenBank/DDBJ databases">
        <title>De novo transcriptome assembly of four potential Pierce s Disease insect vectors from Arizona vineyards.</title>
        <authorList>
            <person name="Tassone E.E."/>
        </authorList>
    </citation>
    <scope>NUCLEOTIDE SEQUENCE</scope>
</reference>
<feature type="compositionally biased region" description="Polar residues" evidence="6">
    <location>
        <begin position="354"/>
        <end position="368"/>
    </location>
</feature>
<keyword evidence="2" id="KW-0732">Signal</keyword>
<feature type="non-terminal residue" evidence="9">
    <location>
        <position position="1"/>
    </location>
</feature>
<feature type="compositionally biased region" description="Polar residues" evidence="6">
    <location>
        <begin position="295"/>
        <end position="308"/>
    </location>
</feature>
<evidence type="ECO:0000256" key="7">
    <source>
        <dbReference type="SAM" id="Phobius"/>
    </source>
</evidence>
<dbReference type="GO" id="GO:0005789">
    <property type="term" value="C:endoplasmic reticulum membrane"/>
    <property type="evidence" value="ECO:0007669"/>
    <property type="project" value="TreeGrafter"/>
</dbReference>
<organism evidence="9">
    <name type="scientific">Homalodisca liturata</name>
    <dbReference type="NCBI Taxonomy" id="320908"/>
    <lineage>
        <taxon>Eukaryota</taxon>
        <taxon>Metazoa</taxon>
        <taxon>Ecdysozoa</taxon>
        <taxon>Arthropoda</taxon>
        <taxon>Hexapoda</taxon>
        <taxon>Insecta</taxon>
        <taxon>Pterygota</taxon>
        <taxon>Neoptera</taxon>
        <taxon>Paraneoptera</taxon>
        <taxon>Hemiptera</taxon>
        <taxon>Auchenorrhyncha</taxon>
        <taxon>Membracoidea</taxon>
        <taxon>Cicadellidae</taxon>
        <taxon>Cicadellinae</taxon>
        <taxon>Proconiini</taxon>
        <taxon>Homalodisca</taxon>
    </lineage>
</organism>
<feature type="compositionally biased region" description="Basic and acidic residues" evidence="6">
    <location>
        <begin position="1528"/>
        <end position="1538"/>
    </location>
</feature>
<evidence type="ECO:0000256" key="6">
    <source>
        <dbReference type="SAM" id="MobiDB-lite"/>
    </source>
</evidence>
<keyword evidence="3 5" id="KW-0175">Coiled coil</keyword>
<keyword evidence="1 4" id="KW-0728">SH3 domain</keyword>
<evidence type="ECO:0000256" key="3">
    <source>
        <dbReference type="ARBA" id="ARBA00023054"/>
    </source>
</evidence>
<feature type="compositionally biased region" description="Polar residues" evidence="6">
    <location>
        <begin position="645"/>
        <end position="657"/>
    </location>
</feature>
<accession>A0A1B6I4S6</accession>
<feature type="region of interest" description="Disordered" evidence="6">
    <location>
        <begin position="506"/>
        <end position="526"/>
    </location>
</feature>
<evidence type="ECO:0000313" key="9">
    <source>
        <dbReference type="EMBL" id="JAS81941.1"/>
    </source>
</evidence>
<feature type="compositionally biased region" description="Basic residues" evidence="6">
    <location>
        <begin position="1499"/>
        <end position="1508"/>
    </location>
</feature>
<evidence type="ECO:0000256" key="5">
    <source>
        <dbReference type="SAM" id="Coils"/>
    </source>
</evidence>
<feature type="compositionally biased region" description="Polar residues" evidence="6">
    <location>
        <begin position="1384"/>
        <end position="1408"/>
    </location>
</feature>
<dbReference type="GO" id="GO:0009306">
    <property type="term" value="P:protein secretion"/>
    <property type="evidence" value="ECO:0007669"/>
    <property type="project" value="TreeGrafter"/>
</dbReference>
<feature type="compositionally biased region" description="Basic and acidic residues" evidence="6">
    <location>
        <begin position="282"/>
        <end position="293"/>
    </location>
</feature>
<feature type="region of interest" description="Disordered" evidence="6">
    <location>
        <begin position="380"/>
        <end position="444"/>
    </location>
</feature>
<feature type="compositionally biased region" description="Pro residues" evidence="6">
    <location>
        <begin position="1470"/>
        <end position="1482"/>
    </location>
</feature>